<evidence type="ECO:0000256" key="3">
    <source>
        <dbReference type="ARBA" id="ARBA00023125"/>
    </source>
</evidence>
<dbReference type="InterPro" id="IPR010534">
    <property type="entry name" value="Phage_933W_GpQ"/>
</dbReference>
<gene>
    <name evidence="5" type="ORF">DVB73_04850</name>
</gene>
<accession>A0AAD0QV29</accession>
<evidence type="ECO:0000256" key="4">
    <source>
        <dbReference type="ARBA" id="ARBA00023163"/>
    </source>
</evidence>
<comment type="similarity">
    <text evidence="1">Belongs to the phage antitermination Q type 1 family.</text>
</comment>
<sequence length="128" mass="14492">MIRKPAGRPLGDTEYLLQQWGWWRMDRAGMPSYTSPTFALMHQAVPQPSTSKNYCITDDWALAIDNAVARLTVRDQQMGDVIWLYYGAKWPMVRVGKHYGISEGKARALVRAGTAWIDCCVSDRRVAA</sequence>
<evidence type="ECO:0000313" key="6">
    <source>
        <dbReference type="Proteomes" id="UP000256503"/>
    </source>
</evidence>
<evidence type="ECO:0000313" key="5">
    <source>
        <dbReference type="EMBL" id="AXM95181.1"/>
    </source>
</evidence>
<dbReference type="EMBL" id="CP031146">
    <property type="protein sequence ID" value="AXM95181.1"/>
    <property type="molecule type" value="Genomic_DNA"/>
</dbReference>
<evidence type="ECO:0000256" key="2">
    <source>
        <dbReference type="ARBA" id="ARBA00023015"/>
    </source>
</evidence>
<evidence type="ECO:0000256" key="1">
    <source>
        <dbReference type="ARBA" id="ARBA00010234"/>
    </source>
</evidence>
<dbReference type="AlphaFoldDB" id="A0AAD0QV29"/>
<keyword evidence="3" id="KW-0238">DNA-binding</keyword>
<protein>
    <submittedName>
        <fullName evidence="5">Antitermination protein Q</fullName>
    </submittedName>
</protein>
<keyword evidence="4" id="KW-0804">Transcription</keyword>
<dbReference type="Pfam" id="PF06530">
    <property type="entry name" value="Phage_antitermQ"/>
    <property type="match status" value="1"/>
</dbReference>
<dbReference type="Proteomes" id="UP000256503">
    <property type="component" value="Chromosome"/>
</dbReference>
<dbReference type="GO" id="GO:0060567">
    <property type="term" value="P:negative regulation of termination of DNA-templated transcription"/>
    <property type="evidence" value="ECO:0007669"/>
    <property type="project" value="InterPro"/>
</dbReference>
<reference evidence="5 6" key="1">
    <citation type="submission" date="2018-07" db="EMBL/GenBank/DDBJ databases">
        <title>Complete genome sequence of a Pseudomonas plecoglossicida strain pathogenic to the marine fish, Larimichthys crocea.</title>
        <authorList>
            <person name="Tao Z."/>
        </authorList>
    </citation>
    <scope>NUCLEOTIDE SEQUENCE [LARGE SCALE GENOMIC DNA]</scope>
    <source>
        <strain evidence="5 6">XSDHY-P</strain>
    </source>
</reference>
<dbReference type="GO" id="GO:0003677">
    <property type="term" value="F:DNA binding"/>
    <property type="evidence" value="ECO:0007669"/>
    <property type="project" value="UniProtKB-KW"/>
</dbReference>
<proteinExistence type="inferred from homology"/>
<name>A0AAD0QV29_PSEDL</name>
<keyword evidence="2" id="KW-0805">Transcription regulation</keyword>
<organism evidence="5 6">
    <name type="scientific">Pseudomonas plecoglossicida</name>
    <dbReference type="NCBI Taxonomy" id="70775"/>
    <lineage>
        <taxon>Bacteria</taxon>
        <taxon>Pseudomonadati</taxon>
        <taxon>Pseudomonadota</taxon>
        <taxon>Gammaproteobacteria</taxon>
        <taxon>Pseudomonadales</taxon>
        <taxon>Pseudomonadaceae</taxon>
        <taxon>Pseudomonas</taxon>
    </lineage>
</organism>